<dbReference type="InterPro" id="IPR010653">
    <property type="entry name" value="NlpB/DapX"/>
</dbReference>
<sequence>MSTFMRSTGFRLTIVSLGLAVLSGCFGGDGMFRDRGQDYRQAKLSAPLELPPGVSSETLDDQYVVPGIQAHKPLPGKFEIQRPEPLAKNVGTAEVKIQTLDNQSWILLDGDPNQVWPRMRIFLGRAGLEIANADGKTAIIDTQWRDPVGDGASRERFRFRLEEGVHKGTSEIHVLVQINGNDQWPDKSDDFKRESQMVRVVAQYLADQDTAGAVSILAQRSDGKGKIFIEGGDGGLDSRHLRLQLPLDRAWAALGLALVKAGFEIEDDRREVNKYWLIYTDPEAEQPGWFARTFGARRSNLSRYVVEMKEVGPEEARIYLNYQKGRRLREDEREKLLTRIMGYLY</sequence>
<dbReference type="RefSeq" id="WP_368376594.1">
    <property type="nucleotide sequence ID" value="NZ_JBFRYB010000001.1"/>
</dbReference>
<name>A0ABV3U0I3_9GAMM</name>
<gene>
    <name evidence="1" type="primary">bamC</name>
    <name evidence="1" type="ORF">AB4875_13580</name>
</gene>
<organism evidence="1 2">
    <name type="scientific">Zhongshania arctica</name>
    <dbReference type="NCBI Taxonomy" id="3238302"/>
    <lineage>
        <taxon>Bacteria</taxon>
        <taxon>Pseudomonadati</taxon>
        <taxon>Pseudomonadota</taxon>
        <taxon>Gammaproteobacteria</taxon>
        <taxon>Cellvibrionales</taxon>
        <taxon>Spongiibacteraceae</taxon>
        <taxon>Zhongshania</taxon>
    </lineage>
</organism>
<keyword evidence="2" id="KW-1185">Reference proteome</keyword>
<dbReference type="EMBL" id="JBFRYB010000001">
    <property type="protein sequence ID" value="MEX1666519.1"/>
    <property type="molecule type" value="Genomic_DNA"/>
</dbReference>
<dbReference type="Gene3D" id="3.30.310.170">
    <property type="entry name" value="Outer membrane protein assembly factor BamC"/>
    <property type="match status" value="1"/>
</dbReference>
<evidence type="ECO:0000313" key="1">
    <source>
        <dbReference type="EMBL" id="MEX1666519.1"/>
    </source>
</evidence>
<dbReference type="PROSITE" id="PS51257">
    <property type="entry name" value="PROKAR_LIPOPROTEIN"/>
    <property type="match status" value="1"/>
</dbReference>
<dbReference type="Pfam" id="PF06804">
    <property type="entry name" value="Lipoprotein_18"/>
    <property type="match status" value="1"/>
</dbReference>
<dbReference type="Proteomes" id="UP001557484">
    <property type="component" value="Unassembled WGS sequence"/>
</dbReference>
<accession>A0ABV3U0I3</accession>
<comment type="caution">
    <text evidence="1">The sequence shown here is derived from an EMBL/GenBank/DDBJ whole genome shotgun (WGS) entry which is preliminary data.</text>
</comment>
<protein>
    <submittedName>
        <fullName evidence="1">Outer membrane protein assembly factor BamC</fullName>
    </submittedName>
</protein>
<reference evidence="1 2" key="1">
    <citation type="journal article" date="2011" name="Int. J. Syst. Evol. Microbiol.">
        <title>Zhongshania antarctica gen. nov., sp. nov. and Zhongshania guokunii sp. nov., gammaproteobacteria respectively isolated from coastal attached (fast) ice and surface seawater of the Antarctic.</title>
        <authorList>
            <person name="Li H.J."/>
            <person name="Zhang X.Y."/>
            <person name="Chen C.X."/>
            <person name="Zhang Y.J."/>
            <person name="Gao Z.M."/>
            <person name="Yu Y."/>
            <person name="Chen X.L."/>
            <person name="Chen B."/>
            <person name="Zhang Y.Z."/>
        </authorList>
    </citation>
    <scope>NUCLEOTIDE SEQUENCE [LARGE SCALE GENOMIC DNA]</scope>
    <source>
        <strain evidence="1 2">R06B22</strain>
    </source>
</reference>
<evidence type="ECO:0000313" key="2">
    <source>
        <dbReference type="Proteomes" id="UP001557484"/>
    </source>
</evidence>
<dbReference type="InterPro" id="IPR042268">
    <property type="entry name" value="BamC_C"/>
</dbReference>
<proteinExistence type="predicted"/>